<proteinExistence type="predicted"/>
<sequence>MIHDDDDDDDDNDNTNEHSYREFSGSGTPAKRRRLDFSDDSADEECQPTPRPAPGRPGQLSSTWQRPETSSTSSAASTRSTASSPRKKMVFLSLLSEGVERRSLEYGTRGLPLALGMLLKDIDTAALGYNVISKDRMGEIRDQASMEPFPDFVFSEPGKRDTLGVTPALAEVLDILNEAKWCFETGQAEHGWNCAVHYRLMRLALHGSRRQEQLVDCTPCATARIIKEYLPASTDSKLVDFAIYLRPSFSDVASDRTEAAEALRNLRSAAPELSANHTDMEPLKEGPITVSVETKRSGDGADKAELQIGTWQAAQWKMLAQQTERVGGSLQGLPFLPCLIIHGHDWNFAATSREGTKTVLWVQRPLGNTKSILGIYKVLYSLQLLLRWSRDEFWPWYKADVLGLAVT</sequence>
<feature type="domain" description="PD-(D/E)XK nuclease-like" evidence="2">
    <location>
        <begin position="142"/>
        <end position="394"/>
    </location>
</feature>
<reference evidence="3" key="1">
    <citation type="submission" date="2022-07" db="EMBL/GenBank/DDBJ databases">
        <title>Fungi with potential for degradation of polypropylene.</title>
        <authorList>
            <person name="Gostincar C."/>
        </authorList>
    </citation>
    <scope>NUCLEOTIDE SEQUENCE</scope>
    <source>
        <strain evidence="3">EXF-13308</strain>
    </source>
</reference>
<accession>A0AA38VAX7</accession>
<dbReference type="EMBL" id="JANBVO010000109">
    <property type="protein sequence ID" value="KAJ9130074.1"/>
    <property type="molecule type" value="Genomic_DNA"/>
</dbReference>
<feature type="compositionally biased region" description="Acidic residues" evidence="1">
    <location>
        <begin position="1"/>
        <end position="14"/>
    </location>
</feature>
<dbReference type="InterPro" id="IPR046797">
    <property type="entry name" value="PDDEXK_12"/>
</dbReference>
<feature type="region of interest" description="Disordered" evidence="1">
    <location>
        <begin position="1"/>
        <end position="83"/>
    </location>
</feature>
<evidence type="ECO:0000313" key="3">
    <source>
        <dbReference type="EMBL" id="KAJ9130074.1"/>
    </source>
</evidence>
<comment type="caution">
    <text evidence="3">The sequence shown here is derived from an EMBL/GenBank/DDBJ whole genome shotgun (WGS) entry which is preliminary data.</text>
</comment>
<evidence type="ECO:0000313" key="4">
    <source>
        <dbReference type="Proteomes" id="UP001174694"/>
    </source>
</evidence>
<dbReference type="Proteomes" id="UP001174694">
    <property type="component" value="Unassembled WGS sequence"/>
</dbReference>
<keyword evidence="4" id="KW-1185">Reference proteome</keyword>
<gene>
    <name evidence="3" type="ORF">NKR23_g12358</name>
</gene>
<evidence type="ECO:0000259" key="2">
    <source>
        <dbReference type="Pfam" id="PF20516"/>
    </source>
</evidence>
<feature type="compositionally biased region" description="Polar residues" evidence="1">
    <location>
        <begin position="59"/>
        <end position="68"/>
    </location>
</feature>
<protein>
    <recommendedName>
        <fullName evidence="2">PD-(D/E)XK nuclease-like domain-containing protein</fullName>
    </recommendedName>
</protein>
<organism evidence="3 4">
    <name type="scientific">Pleurostoma richardsiae</name>
    <dbReference type="NCBI Taxonomy" id="41990"/>
    <lineage>
        <taxon>Eukaryota</taxon>
        <taxon>Fungi</taxon>
        <taxon>Dikarya</taxon>
        <taxon>Ascomycota</taxon>
        <taxon>Pezizomycotina</taxon>
        <taxon>Sordariomycetes</taxon>
        <taxon>Sordariomycetidae</taxon>
        <taxon>Calosphaeriales</taxon>
        <taxon>Pleurostomataceae</taxon>
        <taxon>Pleurostoma</taxon>
    </lineage>
</organism>
<dbReference type="Pfam" id="PF20516">
    <property type="entry name" value="PDDEXK_12"/>
    <property type="match status" value="1"/>
</dbReference>
<dbReference type="AlphaFoldDB" id="A0AA38VAX7"/>
<evidence type="ECO:0000256" key="1">
    <source>
        <dbReference type="SAM" id="MobiDB-lite"/>
    </source>
</evidence>
<name>A0AA38VAX7_9PEZI</name>
<feature type="compositionally biased region" description="Low complexity" evidence="1">
    <location>
        <begin position="69"/>
        <end position="83"/>
    </location>
</feature>